<evidence type="ECO:0000313" key="1">
    <source>
        <dbReference type="EMBL" id="OGI67965.1"/>
    </source>
</evidence>
<comment type="caution">
    <text evidence="1">The sequence shown here is derived from an EMBL/GenBank/DDBJ whole genome shotgun (WGS) entry which is preliminary data.</text>
</comment>
<dbReference type="Gene3D" id="3.90.550.10">
    <property type="entry name" value="Spore Coat Polysaccharide Biosynthesis Protein SpsA, Chain A"/>
    <property type="match status" value="1"/>
</dbReference>
<proteinExistence type="predicted"/>
<gene>
    <name evidence="1" type="ORF">A2738_03915</name>
</gene>
<organism evidence="1 2">
    <name type="scientific">Candidatus Nomurabacteria bacterium RIFCSPHIGHO2_01_FULL_42_15</name>
    <dbReference type="NCBI Taxonomy" id="1801742"/>
    <lineage>
        <taxon>Bacteria</taxon>
        <taxon>Candidatus Nomuraibacteriota</taxon>
    </lineage>
</organism>
<evidence type="ECO:0008006" key="3">
    <source>
        <dbReference type="Google" id="ProtNLM"/>
    </source>
</evidence>
<sequence>METKSNKLPLIVLATYWNESRFVQPSLAQIEELNPVEVIICDGAFNPKILDHSTDGTREILENFIETHKNARVVSPIRPGILKSAWLLLLGHKHLPWWTIFRFARWKFLIVSMIRTPYQRNEGLNFQHMISLSKEWKPGAWFMTCDSDQFFSDEMMEKIKKIISDGQFDLDLITGNEMTFFRDFKHYVNSYEKRIFNNMPHRIYSDTNIQPQRSVIRETRSGSLMNPRDILAKHLYVRFGKQLHAGTYFHYKLNSRERHDLGYKIGDRKKPNPQDYPELDFIGEHPRVIIEHFKL</sequence>
<reference evidence="1 2" key="1">
    <citation type="journal article" date="2016" name="Nat. Commun.">
        <title>Thousands of microbial genomes shed light on interconnected biogeochemical processes in an aquifer system.</title>
        <authorList>
            <person name="Anantharaman K."/>
            <person name="Brown C.T."/>
            <person name="Hug L.A."/>
            <person name="Sharon I."/>
            <person name="Castelle C.J."/>
            <person name="Probst A.J."/>
            <person name="Thomas B.C."/>
            <person name="Singh A."/>
            <person name="Wilkins M.J."/>
            <person name="Karaoz U."/>
            <person name="Brodie E.L."/>
            <person name="Williams K.H."/>
            <person name="Hubbard S.S."/>
            <person name="Banfield J.F."/>
        </authorList>
    </citation>
    <scope>NUCLEOTIDE SEQUENCE [LARGE SCALE GENOMIC DNA]</scope>
</reference>
<name>A0A1F6VEF2_9BACT</name>
<dbReference type="InterPro" id="IPR029044">
    <property type="entry name" value="Nucleotide-diphossugar_trans"/>
</dbReference>
<dbReference type="SUPFAM" id="SSF53448">
    <property type="entry name" value="Nucleotide-diphospho-sugar transferases"/>
    <property type="match status" value="1"/>
</dbReference>
<accession>A0A1F6VEF2</accession>
<dbReference type="Proteomes" id="UP000178235">
    <property type="component" value="Unassembled WGS sequence"/>
</dbReference>
<protein>
    <recommendedName>
        <fullName evidence="3">Glycosyltransferase 2-like domain-containing protein</fullName>
    </recommendedName>
</protein>
<dbReference type="EMBL" id="MFTS01000007">
    <property type="protein sequence ID" value="OGI67965.1"/>
    <property type="molecule type" value="Genomic_DNA"/>
</dbReference>
<evidence type="ECO:0000313" key="2">
    <source>
        <dbReference type="Proteomes" id="UP000178235"/>
    </source>
</evidence>
<dbReference type="AlphaFoldDB" id="A0A1F6VEF2"/>